<evidence type="ECO:0000313" key="2">
    <source>
        <dbReference type="EMBL" id="GAA3754067.1"/>
    </source>
</evidence>
<accession>A0ABP7G3G4</accession>
<comment type="caution">
    <text evidence="2">The sequence shown here is derived from an EMBL/GenBank/DDBJ whole genome shotgun (WGS) entry which is preliminary data.</text>
</comment>
<reference evidence="3" key="1">
    <citation type="journal article" date="2019" name="Int. J. Syst. Evol. Microbiol.">
        <title>The Global Catalogue of Microorganisms (GCM) 10K type strain sequencing project: providing services to taxonomists for standard genome sequencing and annotation.</title>
        <authorList>
            <consortium name="The Broad Institute Genomics Platform"/>
            <consortium name="The Broad Institute Genome Sequencing Center for Infectious Disease"/>
            <person name="Wu L."/>
            <person name="Ma J."/>
        </authorList>
    </citation>
    <scope>NUCLEOTIDE SEQUENCE [LARGE SCALE GENOMIC DNA]</scope>
    <source>
        <strain evidence="3">JCM 17137</strain>
    </source>
</reference>
<evidence type="ECO:0000256" key="1">
    <source>
        <dbReference type="SAM" id="MobiDB-lite"/>
    </source>
</evidence>
<dbReference type="EMBL" id="BAABDD010000019">
    <property type="protein sequence ID" value="GAA3754067.1"/>
    <property type="molecule type" value="Genomic_DNA"/>
</dbReference>
<name>A0ABP7G3G4_9ACTN</name>
<gene>
    <name evidence="2" type="ORF">GCM10022402_35910</name>
</gene>
<proteinExistence type="predicted"/>
<organism evidence="2 3">
    <name type="scientific">Salinactinospora qingdaonensis</name>
    <dbReference type="NCBI Taxonomy" id="702744"/>
    <lineage>
        <taxon>Bacteria</taxon>
        <taxon>Bacillati</taxon>
        <taxon>Actinomycetota</taxon>
        <taxon>Actinomycetes</taxon>
        <taxon>Streptosporangiales</taxon>
        <taxon>Nocardiopsidaceae</taxon>
        <taxon>Salinactinospora</taxon>
    </lineage>
</organism>
<keyword evidence="3" id="KW-1185">Reference proteome</keyword>
<evidence type="ECO:0000313" key="3">
    <source>
        <dbReference type="Proteomes" id="UP001500908"/>
    </source>
</evidence>
<sequence>MVGLARAVGDRSRTLAHLADVETTHGAGQGVATQPLRSMIEWRGMLPTPDAPRFSFAPAAPPSMERASRLPRIHL</sequence>
<feature type="region of interest" description="Disordered" evidence="1">
    <location>
        <begin position="54"/>
        <end position="75"/>
    </location>
</feature>
<dbReference type="Proteomes" id="UP001500908">
    <property type="component" value="Unassembled WGS sequence"/>
</dbReference>
<protein>
    <submittedName>
        <fullName evidence="2">Uncharacterized protein</fullName>
    </submittedName>
</protein>